<dbReference type="EC" id="2.1.1.177" evidence="5"/>
<dbReference type="PIRSF" id="PIRSF004505">
    <property type="entry name" value="MT_bac"/>
    <property type="match status" value="1"/>
</dbReference>
<feature type="binding site" evidence="5">
    <location>
        <position position="90"/>
    </location>
    <ligand>
        <name>S-adenosyl-L-methionine</name>
        <dbReference type="ChEBI" id="CHEBI:59789"/>
    </ligand>
</feature>
<dbReference type="InterPro" id="IPR029028">
    <property type="entry name" value="Alpha/beta_knot_MTases"/>
</dbReference>
<gene>
    <name evidence="5" type="primary">rlmH</name>
    <name evidence="6" type="ORF">HMPREF9140_01456</name>
</gene>
<feature type="binding site" evidence="5">
    <location>
        <position position="121"/>
    </location>
    <ligand>
        <name>S-adenosyl-L-methionine</name>
        <dbReference type="ChEBI" id="CHEBI:59789"/>
    </ligand>
</feature>
<comment type="caution">
    <text evidence="6">The sequence shown here is derived from an EMBL/GenBank/DDBJ whole genome shotgun (WGS) entry which is preliminary data.</text>
</comment>
<evidence type="ECO:0000256" key="1">
    <source>
        <dbReference type="ARBA" id="ARBA00022603"/>
    </source>
</evidence>
<organism evidence="6 7">
    <name type="scientific">Prevotella micans F0438</name>
    <dbReference type="NCBI Taxonomy" id="883158"/>
    <lineage>
        <taxon>Bacteria</taxon>
        <taxon>Pseudomonadati</taxon>
        <taxon>Bacteroidota</taxon>
        <taxon>Bacteroidia</taxon>
        <taxon>Bacteroidales</taxon>
        <taxon>Prevotellaceae</taxon>
        <taxon>Prevotella</taxon>
    </lineage>
</organism>
<proteinExistence type="inferred from homology"/>
<dbReference type="STRING" id="883158.HMPREF9140_01456"/>
<dbReference type="Pfam" id="PF02590">
    <property type="entry name" value="SPOUT_MTase"/>
    <property type="match status" value="1"/>
</dbReference>
<comment type="similarity">
    <text evidence="4 5">Belongs to the RNA methyltransferase RlmH family.</text>
</comment>
<evidence type="ECO:0000313" key="7">
    <source>
        <dbReference type="Proteomes" id="UP000016023"/>
    </source>
</evidence>
<reference evidence="6 7" key="1">
    <citation type="submission" date="2011-12" db="EMBL/GenBank/DDBJ databases">
        <title>The Genome Sequence of Prevotella micans F0438.</title>
        <authorList>
            <consortium name="The Broad Institute Genome Sequencing Platform"/>
            <person name="Earl A."/>
            <person name="Ward D."/>
            <person name="Feldgarden M."/>
            <person name="Gevers D."/>
            <person name="Izard J."/>
            <person name="Baranova O.V."/>
            <person name="Blanton J.M."/>
            <person name="Wade W.G."/>
            <person name="Dewhirst F.E."/>
            <person name="Young S.K."/>
            <person name="Zeng Q."/>
            <person name="Gargeya S."/>
            <person name="Fitzgerald M."/>
            <person name="Haas B."/>
            <person name="Abouelleil A."/>
            <person name="Alvarado L."/>
            <person name="Arachchi H.M."/>
            <person name="Berlin A."/>
            <person name="Chapman S.B."/>
            <person name="Gearin G."/>
            <person name="Goldberg J."/>
            <person name="Griggs A."/>
            <person name="Gujja S."/>
            <person name="Hansen M."/>
            <person name="Heiman D."/>
            <person name="Howarth C."/>
            <person name="Larimer J."/>
            <person name="Lui A."/>
            <person name="MacDonald P.J.P."/>
            <person name="McCowen C."/>
            <person name="Montmayeur A."/>
            <person name="Murphy C."/>
            <person name="Neiman D."/>
            <person name="Pearson M."/>
            <person name="Priest M."/>
            <person name="Roberts A."/>
            <person name="Saif S."/>
            <person name="Shea T."/>
            <person name="Sisk P."/>
            <person name="Stolte C."/>
            <person name="Sykes S."/>
            <person name="Wortman J."/>
            <person name="Nusbaum C."/>
            <person name="Birren B."/>
        </authorList>
    </citation>
    <scope>NUCLEOTIDE SEQUENCE [LARGE SCALE GENOMIC DNA]</scope>
    <source>
        <strain evidence="6 7">F0438</strain>
    </source>
</reference>
<keyword evidence="3 5" id="KW-0949">S-adenosyl-L-methionine</keyword>
<dbReference type="Gene3D" id="3.40.1280.10">
    <property type="match status" value="1"/>
</dbReference>
<dbReference type="SUPFAM" id="SSF75217">
    <property type="entry name" value="alpha/beta knot"/>
    <property type="match status" value="1"/>
</dbReference>
<dbReference type="HOGENOM" id="CLU_100552_2_0_10"/>
<dbReference type="NCBIfam" id="NF000990">
    <property type="entry name" value="PRK00103.2-4"/>
    <property type="match status" value="1"/>
</dbReference>
<comment type="subunit">
    <text evidence="5">Homodimer.</text>
</comment>
<dbReference type="PANTHER" id="PTHR33603">
    <property type="entry name" value="METHYLTRANSFERASE"/>
    <property type="match status" value="1"/>
</dbReference>
<dbReference type="PATRIC" id="fig|883158.3.peg.1450"/>
<dbReference type="AlphaFoldDB" id="H1Q3G8"/>
<dbReference type="EMBL" id="AGWK01000039">
    <property type="protein sequence ID" value="EHO68854.1"/>
    <property type="molecule type" value="Genomic_DNA"/>
</dbReference>
<dbReference type="GO" id="GO:0070038">
    <property type="term" value="F:rRNA (pseudouridine-N3-)-methyltransferase activity"/>
    <property type="evidence" value="ECO:0007669"/>
    <property type="project" value="UniProtKB-UniRule"/>
</dbReference>
<comment type="catalytic activity">
    <reaction evidence="5">
        <text>pseudouridine(1915) in 23S rRNA + S-adenosyl-L-methionine = N(3)-methylpseudouridine(1915) in 23S rRNA + S-adenosyl-L-homocysteine + H(+)</text>
        <dbReference type="Rhea" id="RHEA:42752"/>
        <dbReference type="Rhea" id="RHEA-COMP:10221"/>
        <dbReference type="Rhea" id="RHEA-COMP:10222"/>
        <dbReference type="ChEBI" id="CHEBI:15378"/>
        <dbReference type="ChEBI" id="CHEBI:57856"/>
        <dbReference type="ChEBI" id="CHEBI:59789"/>
        <dbReference type="ChEBI" id="CHEBI:65314"/>
        <dbReference type="ChEBI" id="CHEBI:74486"/>
        <dbReference type="EC" id="2.1.1.177"/>
    </reaction>
</comment>
<evidence type="ECO:0000256" key="3">
    <source>
        <dbReference type="ARBA" id="ARBA00022691"/>
    </source>
</evidence>
<dbReference type="HAMAP" id="MF_00658">
    <property type="entry name" value="23SrRNA_methyltr_H"/>
    <property type="match status" value="1"/>
</dbReference>
<keyword evidence="1 5" id="KW-0489">Methyltransferase</keyword>
<name>H1Q3G8_9BACT</name>
<dbReference type="InterPro" id="IPR003742">
    <property type="entry name" value="RlmH-like"/>
</dbReference>
<comment type="subcellular location">
    <subcellularLocation>
        <location evidence="5">Cytoplasm</location>
    </subcellularLocation>
</comment>
<keyword evidence="7" id="KW-1185">Reference proteome</keyword>
<dbReference type="InterPro" id="IPR029026">
    <property type="entry name" value="tRNA_m1G_MTases_N"/>
</dbReference>
<keyword evidence="2 5" id="KW-0808">Transferase</keyword>
<evidence type="ECO:0000313" key="6">
    <source>
        <dbReference type="EMBL" id="EHO68854.1"/>
    </source>
</evidence>
<dbReference type="CDD" id="cd18081">
    <property type="entry name" value="RlmH-like"/>
    <property type="match status" value="1"/>
</dbReference>
<keyword evidence="5" id="KW-0698">rRNA processing</keyword>
<sequence>MVPDESKTEIGLRRPHRMKTILLMVGKTHSRMFESAINDYAKRIAHYMPFSTIVVPEPKDTKNLSENQQKVREAELILKELQPQDVVVLLDEHGRQFRSTEYATWLISKQQTARRLVFIIGGPYGFSTSIYERATEKISLSRMTFSHQMVRLIFVEQLYRACTIIKGEPYHHE</sequence>
<evidence type="ECO:0000256" key="2">
    <source>
        <dbReference type="ARBA" id="ARBA00022679"/>
    </source>
</evidence>
<dbReference type="PANTHER" id="PTHR33603:SF1">
    <property type="entry name" value="RIBOSOMAL RNA LARGE SUBUNIT METHYLTRANSFERASE H"/>
    <property type="match status" value="1"/>
</dbReference>
<feature type="binding site" evidence="5">
    <location>
        <begin position="140"/>
        <end position="145"/>
    </location>
    <ligand>
        <name>S-adenosyl-L-methionine</name>
        <dbReference type="ChEBI" id="CHEBI:59789"/>
    </ligand>
</feature>
<dbReference type="GO" id="GO:0005737">
    <property type="term" value="C:cytoplasm"/>
    <property type="evidence" value="ECO:0007669"/>
    <property type="project" value="UniProtKB-SubCell"/>
</dbReference>
<comment type="function">
    <text evidence="5">Specifically methylates the pseudouridine at position 1915 (m3Psi1915) in 23S rRNA.</text>
</comment>
<evidence type="ECO:0000256" key="4">
    <source>
        <dbReference type="ARBA" id="ARBA00038303"/>
    </source>
</evidence>
<accession>H1Q3G8</accession>
<protein>
    <recommendedName>
        <fullName evidence="5">Ribosomal RNA large subunit methyltransferase H</fullName>
        <ecNumber evidence="5">2.1.1.177</ecNumber>
    </recommendedName>
    <alternativeName>
        <fullName evidence="5">23S rRNA (pseudouridine1915-N3)-methyltransferase</fullName>
    </alternativeName>
    <alternativeName>
        <fullName evidence="5">23S rRNA m3Psi1915 methyltransferase</fullName>
    </alternativeName>
    <alternativeName>
        <fullName evidence="5">rRNA (pseudouridine-N3-)-methyltransferase RlmH</fullName>
    </alternativeName>
</protein>
<dbReference type="Proteomes" id="UP000016023">
    <property type="component" value="Unassembled WGS sequence"/>
</dbReference>
<evidence type="ECO:0000256" key="5">
    <source>
        <dbReference type="HAMAP-Rule" id="MF_00658"/>
    </source>
</evidence>
<keyword evidence="5" id="KW-0963">Cytoplasm</keyword>
<dbReference type="eggNOG" id="COG1576">
    <property type="taxonomic scope" value="Bacteria"/>
</dbReference>